<dbReference type="GO" id="GO:0016616">
    <property type="term" value="F:oxidoreductase activity, acting on the CH-OH group of donors, NAD or NADP as acceptor"/>
    <property type="evidence" value="ECO:0007669"/>
    <property type="project" value="InterPro"/>
</dbReference>
<keyword evidence="3" id="KW-1185">Reference proteome</keyword>
<dbReference type="Gene3D" id="1.10.1040.10">
    <property type="entry name" value="N-(1-d-carboxylethyl)-l-norvaline Dehydrogenase, domain 2"/>
    <property type="match status" value="1"/>
</dbReference>
<dbReference type="InterPro" id="IPR013328">
    <property type="entry name" value="6PGD_dom2"/>
</dbReference>
<organism evidence="2 3">
    <name type="scientific">Lacibacter luteus</name>
    <dbReference type="NCBI Taxonomy" id="2508719"/>
    <lineage>
        <taxon>Bacteria</taxon>
        <taxon>Pseudomonadati</taxon>
        <taxon>Bacteroidota</taxon>
        <taxon>Chitinophagia</taxon>
        <taxon>Chitinophagales</taxon>
        <taxon>Chitinophagaceae</taxon>
        <taxon>Lacibacter</taxon>
    </lineage>
</organism>
<protein>
    <recommendedName>
        <fullName evidence="1">3-hydroxyacyl-CoA dehydrogenase C-terminal domain-containing protein</fullName>
    </recommendedName>
</protein>
<evidence type="ECO:0000313" key="3">
    <source>
        <dbReference type="Proteomes" id="UP000290204"/>
    </source>
</evidence>
<dbReference type="PANTHER" id="PTHR48075:SF5">
    <property type="entry name" value="3-HYDROXYBUTYRYL-COA DEHYDROGENASE"/>
    <property type="match status" value="1"/>
</dbReference>
<dbReference type="Proteomes" id="UP000290204">
    <property type="component" value="Unassembled WGS sequence"/>
</dbReference>
<dbReference type="AlphaFoldDB" id="A0A4V1M7G7"/>
<dbReference type="Pfam" id="PF00725">
    <property type="entry name" value="3HCDH"/>
    <property type="match status" value="1"/>
</dbReference>
<dbReference type="OrthoDB" id="2986269at2"/>
<evidence type="ECO:0000259" key="1">
    <source>
        <dbReference type="Pfam" id="PF00725"/>
    </source>
</evidence>
<gene>
    <name evidence="2" type="ORF">ESA94_12195</name>
</gene>
<sequence>MNILLISSAICNSLFGKTFPFDGFQCRTKPEANSDDIGFADLIIDLCFEENQQQISLYKSINKPVLIGSVVHTLKDLEIEHQHTIARFNHWPVFIDRPIIEFAVHPSHQSIFENIFKQFSIKACITADVAGFVSARTVSMIINEAFLTNEENVSAEAEIDIAMKLGTSYPMGPFEWSKKIGLNHIAFLLQKLSATDKRYQPASSILKQLN</sequence>
<dbReference type="GO" id="GO:0006631">
    <property type="term" value="P:fatty acid metabolic process"/>
    <property type="evidence" value="ECO:0007669"/>
    <property type="project" value="InterPro"/>
</dbReference>
<proteinExistence type="predicted"/>
<dbReference type="RefSeq" id="WP_129131186.1">
    <property type="nucleotide sequence ID" value="NZ_SDHW01000003.1"/>
</dbReference>
<evidence type="ECO:0000313" key="2">
    <source>
        <dbReference type="EMBL" id="RXK59812.1"/>
    </source>
</evidence>
<dbReference type="SUPFAM" id="SSF48179">
    <property type="entry name" value="6-phosphogluconate dehydrogenase C-terminal domain-like"/>
    <property type="match status" value="1"/>
</dbReference>
<comment type="caution">
    <text evidence="2">The sequence shown here is derived from an EMBL/GenBank/DDBJ whole genome shotgun (WGS) entry which is preliminary data.</text>
</comment>
<reference evidence="2 3" key="1">
    <citation type="submission" date="2019-01" db="EMBL/GenBank/DDBJ databases">
        <title>Lacibacter sp. strain TTM-7.</title>
        <authorList>
            <person name="Chen W.-M."/>
        </authorList>
    </citation>
    <scope>NUCLEOTIDE SEQUENCE [LARGE SCALE GENOMIC DNA]</scope>
    <source>
        <strain evidence="2 3">TTM-7</strain>
    </source>
</reference>
<dbReference type="PANTHER" id="PTHR48075">
    <property type="entry name" value="3-HYDROXYACYL-COA DEHYDROGENASE FAMILY PROTEIN"/>
    <property type="match status" value="1"/>
</dbReference>
<dbReference type="InterPro" id="IPR008927">
    <property type="entry name" value="6-PGluconate_DH-like_C_sf"/>
</dbReference>
<dbReference type="EMBL" id="SDHW01000003">
    <property type="protein sequence ID" value="RXK59812.1"/>
    <property type="molecule type" value="Genomic_DNA"/>
</dbReference>
<feature type="domain" description="3-hydroxyacyl-CoA dehydrogenase C-terminal" evidence="1">
    <location>
        <begin position="131"/>
        <end position="208"/>
    </location>
</feature>
<accession>A0A4V1M7G7</accession>
<dbReference type="InterPro" id="IPR006108">
    <property type="entry name" value="3HC_DH_C"/>
</dbReference>
<name>A0A4V1M7G7_9BACT</name>